<feature type="region of interest" description="Disordered" evidence="8">
    <location>
        <begin position="1"/>
        <end position="71"/>
    </location>
</feature>
<protein>
    <recommendedName>
        <fullName evidence="3 6">Glycylpeptide N-tetradecanoyltransferase</fullName>
        <ecNumber evidence="2 6">2.3.1.97</ecNumber>
    </recommendedName>
</protein>
<evidence type="ECO:0000256" key="3">
    <source>
        <dbReference type="ARBA" id="ARBA00022240"/>
    </source>
</evidence>
<dbReference type="GO" id="GO:0005737">
    <property type="term" value="C:cytoplasm"/>
    <property type="evidence" value="ECO:0007669"/>
    <property type="project" value="TreeGrafter"/>
</dbReference>
<dbReference type="InterPro" id="IPR016181">
    <property type="entry name" value="Acyl_CoA_acyltransferase"/>
</dbReference>
<evidence type="ECO:0000256" key="6">
    <source>
        <dbReference type="RuleBase" id="RU000586"/>
    </source>
</evidence>
<keyword evidence="12" id="KW-1185">Reference proteome</keyword>
<dbReference type="PANTHER" id="PTHR11377">
    <property type="entry name" value="N-MYRISTOYL TRANSFERASE"/>
    <property type="match status" value="1"/>
</dbReference>
<feature type="domain" description="Glycylpeptide N-tetradecanoyltransferase C-terminal" evidence="10">
    <location>
        <begin position="301"/>
        <end position="492"/>
    </location>
</feature>
<proteinExistence type="inferred from homology"/>
<dbReference type="Proteomes" id="UP000320333">
    <property type="component" value="Unassembled WGS sequence"/>
</dbReference>
<dbReference type="InterPro" id="IPR022678">
    <property type="entry name" value="NMT_CS"/>
</dbReference>
<evidence type="ECO:0000313" key="12">
    <source>
        <dbReference type="Proteomes" id="UP000320333"/>
    </source>
</evidence>
<evidence type="ECO:0000256" key="4">
    <source>
        <dbReference type="ARBA" id="ARBA00022679"/>
    </source>
</evidence>
<feature type="compositionally biased region" description="Acidic residues" evidence="8">
    <location>
        <begin position="1"/>
        <end position="19"/>
    </location>
</feature>
<accession>A0A507FMB4</accession>
<sequence length="500" mass="57184">MSNRDEDDVELDDEEDELAQDGGNAVAGTSANAAKKKKKKKGKKKAADVKTDAAPVEKPASALASVQSQSQTPVSANRLLSLFDSLAKQGLFEPEKEDKTVLKPTQEYKFWKTQPVVKTEEVVDVDGPIEEDVPVSEVQQTPYKLNDLFEWTSVDVNDEAQLKETYQLLTENYVEDKDAAFRFDYSREFLKWAIQPPGWKKQWHLGVRAKESKKLVAFIAGTPSDLKIHDSDRHIVDINFLCIHKKLRSKRLAPVLIKEITRLVNLEGIFQAAYTAGTALPKPFSVCRYWHRSLNFKKLHEIGFSYLPRDQTMAGMIKRLKLPAVEFFEAQVPGTRAMQEKDVPQVKALLAEFLSIRCDVYPNFTSDEVKHWFMPVPEVVYSYVVEDPETGRLTDFYSFYNLPSSILRNEKHNHLKAAYLFYYAPKGMAKDLNRTTAIIRDAMIQAVKNNFDVFNCLDLMGNDRFLEALHFGKGDGQLNYYLFNYRCRAVRNERLGLVLQ</sequence>
<comment type="caution">
    <text evidence="11">The sequence shown here is derived from an EMBL/GenBank/DDBJ whole genome shotgun (WGS) entry which is preliminary data.</text>
</comment>
<evidence type="ECO:0000313" key="11">
    <source>
        <dbReference type="EMBL" id="TPX77561.1"/>
    </source>
</evidence>
<comment type="function">
    <text evidence="6">Adds a myristoyl group to the N-terminal glycine residue of certain cellular proteins.</text>
</comment>
<comment type="similarity">
    <text evidence="1 7">Belongs to the NMT family.</text>
</comment>
<keyword evidence="4 6" id="KW-0808">Transferase</keyword>
<evidence type="ECO:0000256" key="7">
    <source>
        <dbReference type="RuleBase" id="RU004178"/>
    </source>
</evidence>
<dbReference type="InterPro" id="IPR022677">
    <property type="entry name" value="NMT_C"/>
</dbReference>
<dbReference type="PIRSF" id="PIRSF015892">
    <property type="entry name" value="N-myristl_transf"/>
    <property type="match status" value="1"/>
</dbReference>
<dbReference type="Pfam" id="PF01233">
    <property type="entry name" value="NMT"/>
    <property type="match status" value="1"/>
</dbReference>
<feature type="compositionally biased region" description="Basic residues" evidence="8">
    <location>
        <begin position="34"/>
        <end position="44"/>
    </location>
</feature>
<dbReference type="AlphaFoldDB" id="A0A507FMB4"/>
<name>A0A507FMB4_9FUNG</name>
<feature type="domain" description="Glycylpeptide N-tetradecanoyltransferase N-terminal" evidence="9">
    <location>
        <begin position="128"/>
        <end position="287"/>
    </location>
</feature>
<dbReference type="FunFam" id="3.40.630.30:FF:000042">
    <property type="entry name" value="Glycylpeptide N-tetradecanoyltransferase"/>
    <property type="match status" value="1"/>
</dbReference>
<evidence type="ECO:0000259" key="10">
    <source>
        <dbReference type="Pfam" id="PF02799"/>
    </source>
</evidence>
<dbReference type="PANTHER" id="PTHR11377:SF5">
    <property type="entry name" value="GLYCYLPEPTIDE N-TETRADECANOYLTRANSFERASE"/>
    <property type="match status" value="1"/>
</dbReference>
<dbReference type="GO" id="GO:0004379">
    <property type="term" value="F:glycylpeptide N-tetradecanoyltransferase activity"/>
    <property type="evidence" value="ECO:0007669"/>
    <property type="project" value="UniProtKB-EC"/>
</dbReference>
<dbReference type="FunFam" id="3.40.630.170:FF:000003">
    <property type="entry name" value="Glycylpeptide N-tetradecanoyltransferase"/>
    <property type="match status" value="1"/>
</dbReference>
<dbReference type="SUPFAM" id="SSF55729">
    <property type="entry name" value="Acyl-CoA N-acyltransferases (Nat)"/>
    <property type="match status" value="2"/>
</dbReference>
<evidence type="ECO:0000256" key="2">
    <source>
        <dbReference type="ARBA" id="ARBA00012923"/>
    </source>
</evidence>
<dbReference type="Pfam" id="PF02799">
    <property type="entry name" value="NMT_C"/>
    <property type="match status" value="1"/>
</dbReference>
<gene>
    <name evidence="11" type="ORF">CcCBS67573_g01144</name>
</gene>
<dbReference type="InterPro" id="IPR000903">
    <property type="entry name" value="NMT"/>
</dbReference>
<evidence type="ECO:0000259" key="9">
    <source>
        <dbReference type="Pfam" id="PF01233"/>
    </source>
</evidence>
<dbReference type="EC" id="2.3.1.97" evidence="2 6"/>
<dbReference type="InterPro" id="IPR022676">
    <property type="entry name" value="NMT_N"/>
</dbReference>
<evidence type="ECO:0000256" key="1">
    <source>
        <dbReference type="ARBA" id="ARBA00009469"/>
    </source>
</evidence>
<dbReference type="EMBL" id="QEAP01000018">
    <property type="protein sequence ID" value="TPX77561.1"/>
    <property type="molecule type" value="Genomic_DNA"/>
</dbReference>
<dbReference type="STRING" id="246404.A0A507FMB4"/>
<reference evidence="11 12" key="1">
    <citation type="journal article" date="2019" name="Sci. Rep.">
        <title>Comparative genomics of chytrid fungi reveal insights into the obligate biotrophic and pathogenic lifestyle of Synchytrium endobioticum.</title>
        <authorList>
            <person name="van de Vossenberg B.T.L.H."/>
            <person name="Warris S."/>
            <person name="Nguyen H.D.T."/>
            <person name="van Gent-Pelzer M.P.E."/>
            <person name="Joly D.L."/>
            <person name="van de Geest H.C."/>
            <person name="Bonants P.J.M."/>
            <person name="Smith D.S."/>
            <person name="Levesque C.A."/>
            <person name="van der Lee T.A.J."/>
        </authorList>
    </citation>
    <scope>NUCLEOTIDE SEQUENCE [LARGE SCALE GENOMIC DNA]</scope>
    <source>
        <strain evidence="11 12">CBS 675.73</strain>
    </source>
</reference>
<dbReference type="OrthoDB" id="60315at2759"/>
<dbReference type="PROSITE" id="PS00975">
    <property type="entry name" value="NMT_1"/>
    <property type="match status" value="1"/>
</dbReference>
<evidence type="ECO:0000256" key="5">
    <source>
        <dbReference type="ARBA" id="ARBA00023315"/>
    </source>
</evidence>
<comment type="catalytic activity">
    <reaction evidence="6">
        <text>N-terminal glycyl-[protein] + tetradecanoyl-CoA = N-tetradecanoylglycyl-[protein] + CoA + H(+)</text>
        <dbReference type="Rhea" id="RHEA:15521"/>
        <dbReference type="Rhea" id="RHEA-COMP:12666"/>
        <dbReference type="Rhea" id="RHEA-COMP:12667"/>
        <dbReference type="ChEBI" id="CHEBI:15378"/>
        <dbReference type="ChEBI" id="CHEBI:57287"/>
        <dbReference type="ChEBI" id="CHEBI:57385"/>
        <dbReference type="ChEBI" id="CHEBI:64723"/>
        <dbReference type="ChEBI" id="CHEBI:133050"/>
        <dbReference type="EC" id="2.3.1.97"/>
    </reaction>
</comment>
<organism evidence="11 12">
    <name type="scientific">Chytriomyces confervae</name>
    <dbReference type="NCBI Taxonomy" id="246404"/>
    <lineage>
        <taxon>Eukaryota</taxon>
        <taxon>Fungi</taxon>
        <taxon>Fungi incertae sedis</taxon>
        <taxon>Chytridiomycota</taxon>
        <taxon>Chytridiomycota incertae sedis</taxon>
        <taxon>Chytridiomycetes</taxon>
        <taxon>Chytridiales</taxon>
        <taxon>Chytriomycetaceae</taxon>
        <taxon>Chytriomyces</taxon>
    </lineage>
</organism>
<evidence type="ECO:0000256" key="8">
    <source>
        <dbReference type="SAM" id="MobiDB-lite"/>
    </source>
</evidence>
<dbReference type="Gene3D" id="3.40.630.170">
    <property type="match status" value="1"/>
</dbReference>
<keyword evidence="5 6" id="KW-0012">Acyltransferase</keyword>
<feature type="compositionally biased region" description="Low complexity" evidence="8">
    <location>
        <begin position="60"/>
        <end position="71"/>
    </location>
</feature>